<comment type="caution">
    <text evidence="9">The sequence shown here is derived from an EMBL/GenBank/DDBJ whole genome shotgun (WGS) entry which is preliminary data.</text>
</comment>
<evidence type="ECO:0000256" key="1">
    <source>
        <dbReference type="ARBA" id="ARBA00022448"/>
    </source>
</evidence>
<evidence type="ECO:0000313" key="9">
    <source>
        <dbReference type="EMBL" id="PZX16552.1"/>
    </source>
</evidence>
<dbReference type="PANTHER" id="PTHR11961">
    <property type="entry name" value="CYTOCHROME C"/>
    <property type="match status" value="1"/>
</dbReference>
<evidence type="ECO:0000256" key="3">
    <source>
        <dbReference type="ARBA" id="ARBA00022723"/>
    </source>
</evidence>
<dbReference type="InterPro" id="IPR009056">
    <property type="entry name" value="Cyt_c-like_dom"/>
</dbReference>
<evidence type="ECO:0000256" key="4">
    <source>
        <dbReference type="ARBA" id="ARBA00022982"/>
    </source>
</evidence>
<evidence type="ECO:0000256" key="2">
    <source>
        <dbReference type="ARBA" id="ARBA00022617"/>
    </source>
</evidence>
<dbReference type="InterPro" id="IPR036909">
    <property type="entry name" value="Cyt_c-like_dom_sf"/>
</dbReference>
<proteinExistence type="predicted"/>
<evidence type="ECO:0000256" key="6">
    <source>
        <dbReference type="PROSITE-ProRule" id="PRU00433"/>
    </source>
</evidence>
<dbReference type="InterPro" id="IPR002327">
    <property type="entry name" value="Cyt_c_1A/1B"/>
</dbReference>
<dbReference type="Proteomes" id="UP000248916">
    <property type="component" value="Unassembled WGS sequence"/>
</dbReference>
<organism evidence="9 10">
    <name type="scientific">Palleronia aestuarii</name>
    <dbReference type="NCBI Taxonomy" id="568105"/>
    <lineage>
        <taxon>Bacteria</taxon>
        <taxon>Pseudomonadati</taxon>
        <taxon>Pseudomonadota</taxon>
        <taxon>Alphaproteobacteria</taxon>
        <taxon>Rhodobacterales</taxon>
        <taxon>Roseobacteraceae</taxon>
        <taxon>Palleronia</taxon>
    </lineage>
</organism>
<evidence type="ECO:0000256" key="7">
    <source>
        <dbReference type="SAM" id="SignalP"/>
    </source>
</evidence>
<keyword evidence="10" id="KW-1185">Reference proteome</keyword>
<sequence length="158" mass="16896">MISRGYLMGLAMIVAAPHIAVAQDGDAAAGEQVFNRCQQCHVVTDDEGNTLAGRSGRVGPNLYGIVDRVAGTVDDFRYSSSMTDAGEAGLAWNEADFVAYVQDPSGFLSEYLDSRERGKMSFQLRDEQEAHDVWAYLAQLSEEGSGEGPGEHAEGSGS</sequence>
<keyword evidence="1" id="KW-0813">Transport</keyword>
<evidence type="ECO:0000313" key="10">
    <source>
        <dbReference type="Proteomes" id="UP000248916"/>
    </source>
</evidence>
<keyword evidence="5 6" id="KW-0408">Iron</keyword>
<keyword evidence="4" id="KW-0249">Electron transport</keyword>
<accession>A0A2W7NZC1</accession>
<dbReference type="GO" id="GO:0009055">
    <property type="term" value="F:electron transfer activity"/>
    <property type="evidence" value="ECO:0007669"/>
    <property type="project" value="InterPro"/>
</dbReference>
<dbReference type="GO" id="GO:0020037">
    <property type="term" value="F:heme binding"/>
    <property type="evidence" value="ECO:0007669"/>
    <property type="project" value="InterPro"/>
</dbReference>
<keyword evidence="3 6" id="KW-0479">Metal-binding</keyword>
<evidence type="ECO:0000256" key="5">
    <source>
        <dbReference type="ARBA" id="ARBA00023004"/>
    </source>
</evidence>
<gene>
    <name evidence="9" type="ORF">LX81_01921</name>
</gene>
<dbReference type="AlphaFoldDB" id="A0A2W7NZC1"/>
<dbReference type="EMBL" id="QKZL01000006">
    <property type="protein sequence ID" value="PZX16552.1"/>
    <property type="molecule type" value="Genomic_DNA"/>
</dbReference>
<dbReference type="Gene3D" id="1.10.760.10">
    <property type="entry name" value="Cytochrome c-like domain"/>
    <property type="match status" value="1"/>
</dbReference>
<dbReference type="PROSITE" id="PS51007">
    <property type="entry name" value="CYTC"/>
    <property type="match status" value="1"/>
</dbReference>
<name>A0A2W7NZC1_9RHOB</name>
<reference evidence="9 10" key="1">
    <citation type="submission" date="2018-06" db="EMBL/GenBank/DDBJ databases">
        <title>Genomic Encyclopedia of Archaeal and Bacterial Type Strains, Phase II (KMG-II): from individual species to whole genera.</title>
        <authorList>
            <person name="Goeker M."/>
        </authorList>
    </citation>
    <scope>NUCLEOTIDE SEQUENCE [LARGE SCALE GENOMIC DNA]</scope>
    <source>
        <strain evidence="9 10">DSM 22009</strain>
    </source>
</reference>
<protein>
    <submittedName>
        <fullName evidence="9">Cytochrome c</fullName>
    </submittedName>
</protein>
<dbReference type="Pfam" id="PF00034">
    <property type="entry name" value="Cytochrom_C"/>
    <property type="match status" value="1"/>
</dbReference>
<keyword evidence="2 6" id="KW-0349">Heme</keyword>
<feature type="signal peptide" evidence="7">
    <location>
        <begin position="1"/>
        <end position="22"/>
    </location>
</feature>
<dbReference type="RefSeq" id="WP_234822551.1">
    <property type="nucleotide sequence ID" value="NZ_QKZL01000006.1"/>
</dbReference>
<dbReference type="GO" id="GO:0046872">
    <property type="term" value="F:metal ion binding"/>
    <property type="evidence" value="ECO:0007669"/>
    <property type="project" value="UniProtKB-KW"/>
</dbReference>
<feature type="chain" id="PRO_5016033226" evidence="7">
    <location>
        <begin position="23"/>
        <end position="158"/>
    </location>
</feature>
<dbReference type="SUPFAM" id="SSF46626">
    <property type="entry name" value="Cytochrome c"/>
    <property type="match status" value="1"/>
</dbReference>
<keyword evidence="7" id="KW-0732">Signal</keyword>
<feature type="domain" description="Cytochrome c" evidence="8">
    <location>
        <begin position="25"/>
        <end position="141"/>
    </location>
</feature>
<evidence type="ECO:0000259" key="8">
    <source>
        <dbReference type="PROSITE" id="PS51007"/>
    </source>
</evidence>